<dbReference type="GO" id="GO:0016705">
    <property type="term" value="F:oxidoreductase activity, acting on paired donors, with incorporation or reduction of molecular oxygen"/>
    <property type="evidence" value="ECO:0007669"/>
    <property type="project" value="InterPro"/>
</dbReference>
<keyword evidence="6 8" id="KW-0503">Monooxygenase</keyword>
<dbReference type="Pfam" id="PF00067">
    <property type="entry name" value="p450"/>
    <property type="match status" value="1"/>
</dbReference>
<evidence type="ECO:0000256" key="4">
    <source>
        <dbReference type="ARBA" id="ARBA00023002"/>
    </source>
</evidence>
<dbReference type="Proteomes" id="UP000729733">
    <property type="component" value="Unassembled WGS sequence"/>
</dbReference>
<comment type="caution">
    <text evidence="9">The sequence shown here is derived from an EMBL/GenBank/DDBJ whole genome shotgun (WGS) entry which is preliminary data.</text>
</comment>
<dbReference type="CDD" id="cd11053">
    <property type="entry name" value="CYP110-like"/>
    <property type="match status" value="1"/>
</dbReference>
<dbReference type="InterPro" id="IPR050196">
    <property type="entry name" value="Cytochrome_P450_Monoox"/>
</dbReference>
<dbReference type="InterPro" id="IPR036396">
    <property type="entry name" value="Cyt_P450_sf"/>
</dbReference>
<gene>
    <name evidence="9" type="ORF">I4641_14675</name>
</gene>
<reference evidence="9" key="1">
    <citation type="journal article" date="2021" name="Antonie Van Leeuwenhoek">
        <title>Draft genome and description of Waterburya agarophytonicola gen. nov. sp. nov. (Pleurocapsales, Cyanobacteria): a seaweed symbiont.</title>
        <authorList>
            <person name="Bonthond G."/>
            <person name="Shalygin S."/>
            <person name="Bayer T."/>
            <person name="Weinberger F."/>
        </authorList>
    </citation>
    <scope>NUCLEOTIDE SEQUENCE</scope>
    <source>
        <strain evidence="9">KI4</strain>
    </source>
</reference>
<evidence type="ECO:0000256" key="8">
    <source>
        <dbReference type="RuleBase" id="RU000461"/>
    </source>
</evidence>
<proteinExistence type="inferred from homology"/>
<organism evidence="9 10">
    <name type="scientific">Waterburya agarophytonicola KI4</name>
    <dbReference type="NCBI Taxonomy" id="2874699"/>
    <lineage>
        <taxon>Bacteria</taxon>
        <taxon>Bacillati</taxon>
        <taxon>Cyanobacteriota</taxon>
        <taxon>Cyanophyceae</taxon>
        <taxon>Pleurocapsales</taxon>
        <taxon>Hyellaceae</taxon>
        <taxon>Waterburya</taxon>
        <taxon>Waterburya agarophytonicola</taxon>
    </lineage>
</organism>
<dbReference type="PANTHER" id="PTHR24291:SF50">
    <property type="entry name" value="BIFUNCTIONAL ALBAFLAVENONE MONOOXYGENASE_TERPENE SYNTHASE"/>
    <property type="match status" value="1"/>
</dbReference>
<dbReference type="PANTHER" id="PTHR24291">
    <property type="entry name" value="CYTOCHROME P450 FAMILY 4"/>
    <property type="match status" value="1"/>
</dbReference>
<name>A0A964BTG4_9CYAN</name>
<comment type="cofactor">
    <cofactor evidence="7">
        <name>heme</name>
        <dbReference type="ChEBI" id="CHEBI:30413"/>
    </cofactor>
</comment>
<evidence type="ECO:0000313" key="9">
    <source>
        <dbReference type="EMBL" id="MCC0178223.1"/>
    </source>
</evidence>
<dbReference type="InterPro" id="IPR001128">
    <property type="entry name" value="Cyt_P450"/>
</dbReference>
<feature type="binding site" description="axial binding residue" evidence="7">
    <location>
        <position position="393"/>
    </location>
    <ligand>
        <name>heme</name>
        <dbReference type="ChEBI" id="CHEBI:30413"/>
    </ligand>
    <ligandPart>
        <name>Fe</name>
        <dbReference type="ChEBI" id="CHEBI:18248"/>
    </ligandPart>
</feature>
<dbReference type="Gene3D" id="1.10.630.10">
    <property type="entry name" value="Cytochrome P450"/>
    <property type="match status" value="1"/>
</dbReference>
<dbReference type="AlphaFoldDB" id="A0A964BTG4"/>
<evidence type="ECO:0000256" key="7">
    <source>
        <dbReference type="PIRSR" id="PIRSR602401-1"/>
    </source>
</evidence>
<dbReference type="InterPro" id="IPR017972">
    <property type="entry name" value="Cyt_P450_CS"/>
</dbReference>
<evidence type="ECO:0000256" key="1">
    <source>
        <dbReference type="ARBA" id="ARBA00010617"/>
    </source>
</evidence>
<evidence type="ECO:0000313" key="10">
    <source>
        <dbReference type="Proteomes" id="UP000729733"/>
    </source>
</evidence>
<dbReference type="EMBL" id="JADWDC010000038">
    <property type="protein sequence ID" value="MCC0178223.1"/>
    <property type="molecule type" value="Genomic_DNA"/>
</dbReference>
<keyword evidence="2 7" id="KW-0349">Heme</keyword>
<evidence type="ECO:0000256" key="3">
    <source>
        <dbReference type="ARBA" id="ARBA00022723"/>
    </source>
</evidence>
<keyword evidence="5 7" id="KW-0408">Iron</keyword>
<dbReference type="RefSeq" id="WP_229641291.1">
    <property type="nucleotide sequence ID" value="NZ_JADWDC010000038.1"/>
</dbReference>
<dbReference type="GO" id="GO:0020037">
    <property type="term" value="F:heme binding"/>
    <property type="evidence" value="ECO:0007669"/>
    <property type="project" value="InterPro"/>
</dbReference>
<keyword evidence="10" id="KW-1185">Reference proteome</keyword>
<evidence type="ECO:0000256" key="2">
    <source>
        <dbReference type="ARBA" id="ARBA00022617"/>
    </source>
</evidence>
<dbReference type="PRINTS" id="PR00385">
    <property type="entry name" value="P450"/>
</dbReference>
<dbReference type="GO" id="GO:0004497">
    <property type="term" value="F:monooxygenase activity"/>
    <property type="evidence" value="ECO:0007669"/>
    <property type="project" value="UniProtKB-KW"/>
</dbReference>
<dbReference type="PROSITE" id="PS00086">
    <property type="entry name" value="CYTOCHROME_P450"/>
    <property type="match status" value="1"/>
</dbReference>
<evidence type="ECO:0000256" key="5">
    <source>
        <dbReference type="ARBA" id="ARBA00023004"/>
    </source>
</evidence>
<dbReference type="InterPro" id="IPR002401">
    <property type="entry name" value="Cyt_P450_E_grp-I"/>
</dbReference>
<dbReference type="SUPFAM" id="SSF48264">
    <property type="entry name" value="Cytochrome P450"/>
    <property type="match status" value="1"/>
</dbReference>
<protein>
    <submittedName>
        <fullName evidence="9">Cytochrome P450</fullName>
    </submittedName>
</protein>
<evidence type="ECO:0000256" key="6">
    <source>
        <dbReference type="ARBA" id="ARBA00023033"/>
    </source>
</evidence>
<accession>A0A964BTG4</accession>
<dbReference type="GO" id="GO:0005506">
    <property type="term" value="F:iron ion binding"/>
    <property type="evidence" value="ECO:0007669"/>
    <property type="project" value="InterPro"/>
</dbReference>
<keyword evidence="4 8" id="KW-0560">Oxidoreductase</keyword>
<keyword evidence="3 7" id="KW-0479">Metal-binding</keyword>
<sequence length="447" mass="51045">MQLIPRLKQSSLQQKFQWVAKPVEYMNSAAKHSPDMFLADIAPQGSYIFVNHPEGMRQMITSDRSSFFAGSKDNQILKPIVGENSLLLIEGDRHKKRRKLLLPPFHGERMQSYGKLICDLTHNIVSRLKPNQSFVARQISQTISLQVIFEAVYGLQDGERSQALQGHINKLTNIFESTLTSAFLFFPLLQKDLGAWSPWGNLIRQRQAIDEGIYQELADRRQENNSDRSDILSLMMSAKDEEGEGLQDIELRDELMTLMFAGHETTATAIAWSLYWVHRQPEIRTKLRAEIASLGTDPEPMEIAQLPYLDAVCKETLRIYPVGMLTFPREVQKPLELIGYKLEPGQIVMGCIYLLHQREDVYPEPNKFKPERFLTQEFSPYEFFPFGGGKRRCIGEALAKLEMKLVLATIIANYDLELLEDKPESPARRGVTLAPKTGVKMIFKGKI</sequence>
<comment type="similarity">
    <text evidence="1 8">Belongs to the cytochrome P450 family.</text>
</comment>
<dbReference type="PRINTS" id="PR00463">
    <property type="entry name" value="EP450I"/>
</dbReference>